<dbReference type="AlphaFoldDB" id="A0A318ZJK0"/>
<gene>
    <name evidence="1" type="ORF">BP01DRAFT_65126</name>
</gene>
<protein>
    <submittedName>
        <fullName evidence="1">Uncharacterized protein</fullName>
    </submittedName>
</protein>
<dbReference type="RefSeq" id="XP_025430715.1">
    <property type="nucleotide sequence ID" value="XM_025580001.1"/>
</dbReference>
<name>A0A318ZJK0_9EURO</name>
<keyword evidence="2" id="KW-1185">Reference proteome</keyword>
<organism evidence="1 2">
    <name type="scientific">Aspergillus saccharolyticus JOP 1030-1</name>
    <dbReference type="NCBI Taxonomy" id="1450539"/>
    <lineage>
        <taxon>Eukaryota</taxon>
        <taxon>Fungi</taxon>
        <taxon>Dikarya</taxon>
        <taxon>Ascomycota</taxon>
        <taxon>Pezizomycotina</taxon>
        <taxon>Eurotiomycetes</taxon>
        <taxon>Eurotiomycetidae</taxon>
        <taxon>Eurotiales</taxon>
        <taxon>Aspergillaceae</taxon>
        <taxon>Aspergillus</taxon>
        <taxon>Aspergillus subgen. Circumdati</taxon>
    </lineage>
</organism>
<proteinExistence type="predicted"/>
<dbReference type="Proteomes" id="UP000248349">
    <property type="component" value="Unassembled WGS sequence"/>
</dbReference>
<dbReference type="Pfam" id="PF12511">
    <property type="entry name" value="DUF3716"/>
    <property type="match status" value="1"/>
</dbReference>
<dbReference type="GeneID" id="37081230"/>
<dbReference type="InterPro" id="IPR022190">
    <property type="entry name" value="DUF3716"/>
</dbReference>
<dbReference type="EMBL" id="KZ821235">
    <property type="protein sequence ID" value="PYH44733.1"/>
    <property type="molecule type" value="Genomic_DNA"/>
</dbReference>
<evidence type="ECO:0000313" key="1">
    <source>
        <dbReference type="EMBL" id="PYH44733.1"/>
    </source>
</evidence>
<sequence length="167" mass="19129">MTLYERPPNYWHIQALFERIDADITGGNPILTEDEIRDYIGSRVRGVGERLLDMDGEDVEFYRGRINADNINNRSIIEAILIQSRGVRPAQTCSCCRRNRSRRTFPMCLHVPDPLTFQGICGNCKATGRPSRACNAMIVTLEARERERHQVRMGRILQILDQLLNGV</sequence>
<reference evidence="1 2" key="1">
    <citation type="submission" date="2016-12" db="EMBL/GenBank/DDBJ databases">
        <title>The genomes of Aspergillus section Nigri reveals drivers in fungal speciation.</title>
        <authorList>
            <consortium name="DOE Joint Genome Institute"/>
            <person name="Vesth T.C."/>
            <person name="Nybo J."/>
            <person name="Theobald S."/>
            <person name="Brandl J."/>
            <person name="Frisvad J.C."/>
            <person name="Nielsen K.F."/>
            <person name="Lyhne E.K."/>
            <person name="Kogle M.E."/>
            <person name="Kuo A."/>
            <person name="Riley R."/>
            <person name="Clum A."/>
            <person name="Nolan M."/>
            <person name="Lipzen A."/>
            <person name="Salamov A."/>
            <person name="Henrissat B."/>
            <person name="Wiebenga A."/>
            <person name="De Vries R.P."/>
            <person name="Grigoriev I.V."/>
            <person name="Mortensen U.H."/>
            <person name="Andersen M.R."/>
            <person name="Baker S.E."/>
        </authorList>
    </citation>
    <scope>NUCLEOTIDE SEQUENCE [LARGE SCALE GENOMIC DNA]</scope>
    <source>
        <strain evidence="1 2">JOP 1030-1</strain>
    </source>
</reference>
<accession>A0A318ZJK0</accession>
<dbReference type="OrthoDB" id="4492267at2759"/>
<evidence type="ECO:0000313" key="2">
    <source>
        <dbReference type="Proteomes" id="UP000248349"/>
    </source>
</evidence>